<dbReference type="RefSeq" id="WP_069680723.1">
    <property type="nucleotide sequence ID" value="NZ_CP017253.2"/>
</dbReference>
<evidence type="ECO:0000313" key="2">
    <source>
        <dbReference type="Proteomes" id="UP000094652"/>
    </source>
</evidence>
<organism evidence="1 2">
    <name type="scientific">Clostridium taeniosporum</name>
    <dbReference type="NCBI Taxonomy" id="394958"/>
    <lineage>
        <taxon>Bacteria</taxon>
        <taxon>Bacillati</taxon>
        <taxon>Bacillota</taxon>
        <taxon>Clostridia</taxon>
        <taxon>Eubacteriales</taxon>
        <taxon>Clostridiaceae</taxon>
        <taxon>Clostridium</taxon>
    </lineage>
</organism>
<dbReference type="PANTHER" id="PTHR34611">
    <property type="match status" value="1"/>
</dbReference>
<accession>A0A1D7XMP4</accession>
<dbReference type="Proteomes" id="UP000094652">
    <property type="component" value="Chromosome"/>
</dbReference>
<evidence type="ECO:0008006" key="3">
    <source>
        <dbReference type="Google" id="ProtNLM"/>
    </source>
</evidence>
<dbReference type="InterPro" id="IPR051699">
    <property type="entry name" value="Rpn/YhgA-like_nuclease"/>
</dbReference>
<reference evidence="2" key="1">
    <citation type="submission" date="2016-09" db="EMBL/GenBank/DDBJ databases">
        <title>Genomics of Clostridium taeniosporum, an organism which forms endospores with ribbon-like appendages.</title>
        <authorList>
            <person name="Walker J.R."/>
        </authorList>
    </citation>
    <scope>NUCLEOTIDE SEQUENCE [LARGE SCALE GENOMIC DNA]</scope>
    <source>
        <strain evidence="2">1/k</strain>
    </source>
</reference>
<protein>
    <recommendedName>
        <fullName evidence="3">Transposase</fullName>
    </recommendedName>
</protein>
<sequence length="271" mass="31346">MKSINYEDMIMKRAMDVFAEEGLKFFGIEKKVKEVSSTEIIVLEAKNMFMDYTFLMEDDTYIHIEFQTTNKGKIDLRRFKAYEALFELQMNKEITTYVIYSGNIKNPISSYSSGINTYNVKAISMSNKDGDKVFEEIMNKIKQGHKIEKQDLITLTFTPIMGGQSDKVDRILNAIKIVKGIDTEYRYDVETILYAFANKFLKGKDLEKVEEELSMTELGKRLMERGENKKVIEIVKNSIKNGLNNEMISSITGLTLEKIQGIRETLEYTEE</sequence>
<name>A0A1D7XMP4_9CLOT</name>
<dbReference type="OrthoDB" id="1730086at2"/>
<dbReference type="GO" id="GO:1990238">
    <property type="term" value="F:double-stranded DNA endonuclease activity"/>
    <property type="evidence" value="ECO:0007669"/>
    <property type="project" value="TreeGrafter"/>
</dbReference>
<dbReference type="AlphaFoldDB" id="A0A1D7XMP4"/>
<keyword evidence="2" id="KW-1185">Reference proteome</keyword>
<evidence type="ECO:0000313" key="1">
    <source>
        <dbReference type="EMBL" id="AOR24596.1"/>
    </source>
</evidence>
<gene>
    <name evidence="1" type="ORF">BGI42_12975</name>
</gene>
<dbReference type="STRING" id="394958.BGI42_12975"/>
<dbReference type="EMBL" id="CP017253">
    <property type="protein sequence ID" value="AOR24596.1"/>
    <property type="molecule type" value="Genomic_DNA"/>
</dbReference>
<proteinExistence type="predicted"/>
<dbReference type="GO" id="GO:0006310">
    <property type="term" value="P:DNA recombination"/>
    <property type="evidence" value="ECO:0007669"/>
    <property type="project" value="TreeGrafter"/>
</dbReference>
<dbReference type="KEGG" id="ctae:BGI42_12975"/>
<dbReference type="PANTHER" id="PTHR34611:SF2">
    <property type="entry name" value="INACTIVE RECOMBINATION-PROMOTING NUCLEASE-LIKE PROTEIN RPNE-RELATED"/>
    <property type="match status" value="1"/>
</dbReference>